<keyword evidence="2" id="KW-1185">Reference proteome</keyword>
<gene>
    <name evidence="1" type="ORF">ACFFVI_05890</name>
</gene>
<dbReference type="PANTHER" id="PTHR22642:SF2">
    <property type="entry name" value="PROTEIN LONG AFTER FAR-RED 3"/>
    <property type="match status" value="1"/>
</dbReference>
<evidence type="ECO:0008006" key="3">
    <source>
        <dbReference type="Google" id="ProtNLM"/>
    </source>
</evidence>
<dbReference type="InterPro" id="IPR011059">
    <property type="entry name" value="Metal-dep_hydrolase_composite"/>
</dbReference>
<sequence length="271" mass="27332">MSAGRRFYRNGIVYSAQDPFATAMVVEGGRVAWVGPDAGAGPWVQPDDEVVDLAGRLVTPVFVDLLAAPGDAAGAAGVLAPAAGPVDPSSLLVVDPDAGDLVDPAGLADRGRGVLAVPARHHRDPVDLAALAAAGVVLALSSGRGAPLSPWAVLRAAVFPDGHPERGVSARAAFLAHTRGPRRLAATTGTVLEPGGDGGQGGLSAGAGASYAVWDVDELLVQTPDRRVAAWSTDARAGTPVLPDLAPGAELPVCRRTAIGGRVTYDTLSDA</sequence>
<dbReference type="PANTHER" id="PTHR22642">
    <property type="entry name" value="IMIDAZOLONEPROPIONASE"/>
    <property type="match status" value="1"/>
</dbReference>
<proteinExistence type="predicted"/>
<evidence type="ECO:0000313" key="1">
    <source>
        <dbReference type="EMBL" id="MFB9376493.1"/>
    </source>
</evidence>
<dbReference type="EMBL" id="JBHMDM010000003">
    <property type="protein sequence ID" value="MFB9376493.1"/>
    <property type="molecule type" value="Genomic_DNA"/>
</dbReference>
<accession>A0ABV5LR28</accession>
<reference evidence="1 2" key="1">
    <citation type="submission" date="2024-09" db="EMBL/GenBank/DDBJ databases">
        <authorList>
            <person name="Sun Q."/>
            <person name="Mori K."/>
        </authorList>
    </citation>
    <scope>NUCLEOTIDE SEQUENCE [LARGE SCALE GENOMIC DNA]</scope>
    <source>
        <strain evidence="1 2">TISTR 1856</strain>
    </source>
</reference>
<dbReference type="SUPFAM" id="SSF51338">
    <property type="entry name" value="Composite domain of metallo-dependent hydrolases"/>
    <property type="match status" value="1"/>
</dbReference>
<dbReference type="RefSeq" id="WP_380138247.1">
    <property type="nucleotide sequence ID" value="NZ_JBHLUI010000009.1"/>
</dbReference>
<comment type="caution">
    <text evidence="1">The sequence shown here is derived from an EMBL/GenBank/DDBJ whole genome shotgun (WGS) entry which is preliminary data.</text>
</comment>
<protein>
    <recommendedName>
        <fullName evidence="3">Amidohydrolase family protein</fullName>
    </recommendedName>
</protein>
<dbReference type="Gene3D" id="2.30.40.10">
    <property type="entry name" value="Urease, subunit C, domain 1"/>
    <property type="match status" value="1"/>
</dbReference>
<name>A0ABV5LR28_9ACTN</name>
<organism evidence="1 2">
    <name type="scientific">Kineococcus gynurae</name>
    <dbReference type="NCBI Taxonomy" id="452979"/>
    <lineage>
        <taxon>Bacteria</taxon>
        <taxon>Bacillati</taxon>
        <taxon>Actinomycetota</taxon>
        <taxon>Actinomycetes</taxon>
        <taxon>Kineosporiales</taxon>
        <taxon>Kineosporiaceae</taxon>
        <taxon>Kineococcus</taxon>
    </lineage>
</organism>
<dbReference type="Proteomes" id="UP001589748">
    <property type="component" value="Unassembled WGS sequence"/>
</dbReference>
<evidence type="ECO:0000313" key="2">
    <source>
        <dbReference type="Proteomes" id="UP001589748"/>
    </source>
</evidence>